<sequence length="267" mass="29435">MPDVRHRGSREGFDYAYLDRADSADLAWEWLRRDAGYRQLVPSSPRGGPFGCQLFPLATTDVQRRWGCLNVATADRDIDANHLLWSAAVDPSVLAVAALPATTPAGTTLDLADWGDRLTIVQGSFAEHVLLRPGRGQLRFDVCSGTILQGPVRLFVDATIDDTAAMSAARLTCFRKALSHDPADRTPPRRSRAHFRQVAALRTFDALIDGASIRDVAITLFGESRVRAEWLDPSEAMKSACRRLIALARRMSDGGYKLLLDRACDRS</sequence>
<evidence type="ECO:0000259" key="2">
    <source>
        <dbReference type="Pfam" id="PF20109"/>
    </source>
</evidence>
<dbReference type="RefSeq" id="WP_020817637.1">
    <property type="nucleotide sequence ID" value="NZ_JANF02000059.1"/>
</dbReference>
<organism evidence="3 4">
    <name type="scientific">Sphingobium indicum F2</name>
    <dbReference type="NCBI Taxonomy" id="1450518"/>
    <lineage>
        <taxon>Bacteria</taxon>
        <taxon>Pseudomonadati</taxon>
        <taxon>Pseudomonadota</taxon>
        <taxon>Alphaproteobacteria</taxon>
        <taxon>Sphingomonadales</taxon>
        <taxon>Sphingomonadaceae</taxon>
        <taxon>Sphingobium</taxon>
    </lineage>
</organism>
<evidence type="ECO:0000313" key="3">
    <source>
        <dbReference type="EMBL" id="KER36145.1"/>
    </source>
</evidence>
<name>A0A8E0WRK3_9SPHN</name>
<dbReference type="Pfam" id="PF20109">
    <property type="entry name" value="Trans_reg_dom"/>
    <property type="match status" value="1"/>
</dbReference>
<proteinExistence type="predicted"/>
<dbReference type="AlphaFoldDB" id="A0A8E0WRK3"/>
<evidence type="ECO:0000313" key="4">
    <source>
        <dbReference type="Proteomes" id="UP000028135"/>
    </source>
</evidence>
<dbReference type="Pfam" id="PF10074">
    <property type="entry name" value="RovC_DNA-bd"/>
    <property type="match status" value="1"/>
</dbReference>
<dbReference type="InterPro" id="IPR045465">
    <property type="entry name" value="Trans_reg_dom"/>
</dbReference>
<protein>
    <recommendedName>
        <fullName evidence="5">DUF2285 domain-containing protein</fullName>
    </recommendedName>
</protein>
<accession>A0A8E0WRK3</accession>
<reference evidence="3 4" key="1">
    <citation type="submission" date="2014-05" db="EMBL/GenBank/DDBJ databases">
        <title>Genome Announcement of Sphingobium lucknowense F2.</title>
        <authorList>
            <person name="Lal R."/>
            <person name="Negi V."/>
            <person name="Lata P."/>
            <person name="Sangwan N."/>
            <person name="Gupta S.K."/>
            <person name="Rao D.L.N."/>
            <person name="Das S."/>
        </authorList>
    </citation>
    <scope>NUCLEOTIDE SEQUENCE [LARGE SCALE GENOMIC DNA]</scope>
    <source>
        <strain evidence="3 4">F2</strain>
    </source>
</reference>
<comment type="caution">
    <text evidence="3">The sequence shown here is derived from an EMBL/GenBank/DDBJ whole genome shotgun (WGS) entry which is preliminary data.</text>
</comment>
<dbReference type="Proteomes" id="UP000028135">
    <property type="component" value="Unassembled WGS sequence"/>
</dbReference>
<dbReference type="InterPro" id="IPR018754">
    <property type="entry name" value="RovC-like_DNA-bd"/>
</dbReference>
<feature type="domain" description="Transcriptional regulator-like" evidence="2">
    <location>
        <begin position="14"/>
        <end position="67"/>
    </location>
</feature>
<dbReference type="EMBL" id="JANF02000059">
    <property type="protein sequence ID" value="KER36145.1"/>
    <property type="molecule type" value="Genomic_DNA"/>
</dbReference>
<evidence type="ECO:0000259" key="1">
    <source>
        <dbReference type="Pfam" id="PF10074"/>
    </source>
</evidence>
<gene>
    <name evidence="3" type="ORF">AL00_12900</name>
</gene>
<feature type="domain" description="T6SS Transcription factor RovC-like DNA binding" evidence="1">
    <location>
        <begin position="170"/>
        <end position="260"/>
    </location>
</feature>
<evidence type="ECO:0008006" key="5">
    <source>
        <dbReference type="Google" id="ProtNLM"/>
    </source>
</evidence>